<comment type="PTM">
    <text evidence="9">Topaquinone (TPQ) is generated by copper-dependent autoxidation of a specific tyrosyl residue.</text>
</comment>
<evidence type="ECO:0000256" key="4">
    <source>
        <dbReference type="ARBA" id="ARBA00022723"/>
    </source>
</evidence>
<dbReference type="InterPro" id="IPR016182">
    <property type="entry name" value="Cu_amine_oxidase_N-reg"/>
</dbReference>
<evidence type="ECO:0000256" key="10">
    <source>
        <dbReference type="SAM" id="MobiDB-lite"/>
    </source>
</evidence>
<dbReference type="GO" id="GO:0005507">
    <property type="term" value="F:copper ion binding"/>
    <property type="evidence" value="ECO:0007669"/>
    <property type="project" value="InterPro"/>
</dbReference>
<dbReference type="Pfam" id="PF02728">
    <property type="entry name" value="Cu_amine_oxidN3"/>
    <property type="match status" value="1"/>
</dbReference>
<evidence type="ECO:0000256" key="2">
    <source>
        <dbReference type="ARBA" id="ARBA00007983"/>
    </source>
</evidence>
<evidence type="ECO:0000256" key="1">
    <source>
        <dbReference type="ARBA" id="ARBA00001935"/>
    </source>
</evidence>
<name>A0A7J0G852_9ERIC</name>
<evidence type="ECO:0000256" key="9">
    <source>
        <dbReference type="RuleBase" id="RU000672"/>
    </source>
</evidence>
<sequence>MRRVRPMLTSEVTRHETGPLSGYPTMTKENMTPATWAPLSNADFNRTIIDRGIDLTDLTCLPISTGWFGESEESRRLIKVQCYSMKGIANFYMRPIKGLTVLLDMDTKEVIHIVDQGKNIPIPKAADTDYRFSALNTQQLRLKKPDILGATRGPEFCHRGRAFGPVGKLGISL</sequence>
<dbReference type="PANTHER" id="PTHR10638:SF41">
    <property type="entry name" value="AMINE OXIDASE"/>
    <property type="match status" value="1"/>
</dbReference>
<dbReference type="InterPro" id="IPR015802">
    <property type="entry name" value="Cu_amine_oxidase_N3"/>
</dbReference>
<evidence type="ECO:0000256" key="6">
    <source>
        <dbReference type="ARBA" id="ARBA00023002"/>
    </source>
</evidence>
<dbReference type="Gene3D" id="3.10.450.40">
    <property type="match status" value="1"/>
</dbReference>
<dbReference type="InterPro" id="IPR000269">
    <property type="entry name" value="Cu_amine_oxidase"/>
</dbReference>
<evidence type="ECO:0000313" key="13">
    <source>
        <dbReference type="Proteomes" id="UP000585474"/>
    </source>
</evidence>
<keyword evidence="4 9" id="KW-0479">Metal-binding</keyword>
<comment type="similarity">
    <text evidence="2 9">Belongs to the copper/topaquinone oxidase family.</text>
</comment>
<feature type="region of interest" description="Disordered" evidence="10">
    <location>
        <begin position="1"/>
        <end position="27"/>
    </location>
</feature>
<keyword evidence="6 9" id="KW-0560">Oxidoreductase</keyword>
<dbReference type="EC" id="1.4.3.-" evidence="9"/>
<evidence type="ECO:0000256" key="5">
    <source>
        <dbReference type="ARBA" id="ARBA00022772"/>
    </source>
</evidence>
<proteinExistence type="inferred from homology"/>
<keyword evidence="8" id="KW-1015">Disulfide bond</keyword>
<comment type="caution">
    <text evidence="12">The sequence shown here is derived from an EMBL/GenBank/DDBJ whole genome shotgun (WGS) entry which is preliminary data.</text>
</comment>
<dbReference type="OrthoDB" id="5379943at2759"/>
<keyword evidence="13" id="KW-1185">Reference proteome</keyword>
<accession>A0A7J0G852</accession>
<evidence type="ECO:0000256" key="7">
    <source>
        <dbReference type="ARBA" id="ARBA00023008"/>
    </source>
</evidence>
<dbReference type="SUPFAM" id="SSF54416">
    <property type="entry name" value="Amine oxidase N-terminal region"/>
    <property type="match status" value="1"/>
</dbReference>
<organism evidence="12 13">
    <name type="scientific">Actinidia rufa</name>
    <dbReference type="NCBI Taxonomy" id="165716"/>
    <lineage>
        <taxon>Eukaryota</taxon>
        <taxon>Viridiplantae</taxon>
        <taxon>Streptophyta</taxon>
        <taxon>Embryophyta</taxon>
        <taxon>Tracheophyta</taxon>
        <taxon>Spermatophyta</taxon>
        <taxon>Magnoliopsida</taxon>
        <taxon>eudicotyledons</taxon>
        <taxon>Gunneridae</taxon>
        <taxon>Pentapetalae</taxon>
        <taxon>asterids</taxon>
        <taxon>Ericales</taxon>
        <taxon>Actinidiaceae</taxon>
        <taxon>Actinidia</taxon>
    </lineage>
</organism>
<dbReference type="AlphaFoldDB" id="A0A7J0G852"/>
<comment type="subunit">
    <text evidence="3">Homodimer.</text>
</comment>
<dbReference type="Proteomes" id="UP000585474">
    <property type="component" value="Unassembled WGS sequence"/>
</dbReference>
<keyword evidence="5 9" id="KW-0801">TPQ</keyword>
<dbReference type="GO" id="GO:0048038">
    <property type="term" value="F:quinone binding"/>
    <property type="evidence" value="ECO:0007669"/>
    <property type="project" value="InterPro"/>
</dbReference>
<evidence type="ECO:0000256" key="8">
    <source>
        <dbReference type="ARBA" id="ARBA00023157"/>
    </source>
</evidence>
<comment type="cofactor">
    <cofactor evidence="9">
        <name>Cu cation</name>
        <dbReference type="ChEBI" id="CHEBI:23378"/>
    </cofactor>
    <text evidence="9">Contains 1 topaquinone per subunit.</text>
</comment>
<dbReference type="EMBL" id="BJWL01000018">
    <property type="protein sequence ID" value="GFZ06963.1"/>
    <property type="molecule type" value="Genomic_DNA"/>
</dbReference>
<gene>
    <name evidence="12" type="ORF">Acr_18g0011330</name>
</gene>
<protein>
    <recommendedName>
        <fullName evidence="9">Amine oxidase</fullName>
        <ecNumber evidence="9">1.4.3.-</ecNumber>
    </recommendedName>
</protein>
<dbReference type="PANTHER" id="PTHR10638">
    <property type="entry name" value="COPPER AMINE OXIDASE"/>
    <property type="match status" value="1"/>
</dbReference>
<dbReference type="GO" id="GO:0009308">
    <property type="term" value="P:amine metabolic process"/>
    <property type="evidence" value="ECO:0007669"/>
    <property type="project" value="UniProtKB-UniRule"/>
</dbReference>
<reference evidence="12 13" key="1">
    <citation type="submission" date="2019-07" db="EMBL/GenBank/DDBJ databases">
        <title>De Novo Assembly of kiwifruit Actinidia rufa.</title>
        <authorList>
            <person name="Sugita-Konishi S."/>
            <person name="Sato K."/>
            <person name="Mori E."/>
            <person name="Abe Y."/>
            <person name="Kisaki G."/>
            <person name="Hamano K."/>
            <person name="Suezawa K."/>
            <person name="Otani M."/>
            <person name="Fukuda T."/>
            <person name="Manabe T."/>
            <person name="Gomi K."/>
            <person name="Tabuchi M."/>
            <person name="Akimitsu K."/>
            <person name="Kataoka I."/>
        </authorList>
    </citation>
    <scope>NUCLEOTIDE SEQUENCE [LARGE SCALE GENOMIC DNA]</scope>
    <source>
        <strain evidence="13">cv. Fuchu</strain>
    </source>
</reference>
<dbReference type="FunFam" id="3.10.450.40:FF:000005">
    <property type="entry name" value="Amine oxidase"/>
    <property type="match status" value="1"/>
</dbReference>
<evidence type="ECO:0000256" key="3">
    <source>
        <dbReference type="ARBA" id="ARBA00011738"/>
    </source>
</evidence>
<comment type="cofactor">
    <cofactor evidence="1">
        <name>Cu cation</name>
        <dbReference type="ChEBI" id="CHEBI:23378"/>
    </cofactor>
</comment>
<evidence type="ECO:0000313" key="12">
    <source>
        <dbReference type="EMBL" id="GFZ06963.1"/>
    </source>
</evidence>
<feature type="domain" description="Copper amine oxidase N3-terminal" evidence="11">
    <location>
        <begin position="24"/>
        <end position="123"/>
    </location>
</feature>
<evidence type="ECO:0000259" key="11">
    <source>
        <dbReference type="Pfam" id="PF02728"/>
    </source>
</evidence>
<dbReference type="GO" id="GO:0008131">
    <property type="term" value="F:primary methylamine oxidase activity"/>
    <property type="evidence" value="ECO:0007669"/>
    <property type="project" value="InterPro"/>
</dbReference>
<keyword evidence="7 9" id="KW-0186">Copper</keyword>